<keyword evidence="2" id="KW-1185">Reference proteome</keyword>
<reference evidence="1" key="1">
    <citation type="submission" date="2021-06" db="EMBL/GenBank/DDBJ databases">
        <authorList>
            <person name="Kallberg Y."/>
            <person name="Tangrot J."/>
            <person name="Rosling A."/>
        </authorList>
    </citation>
    <scope>NUCLEOTIDE SEQUENCE</scope>
    <source>
        <strain evidence="1">MA461A</strain>
    </source>
</reference>
<proteinExistence type="predicted"/>
<comment type="caution">
    <text evidence="1">The sequence shown here is derived from an EMBL/GenBank/DDBJ whole genome shotgun (WGS) entry which is preliminary data.</text>
</comment>
<name>A0ACA9P005_9GLOM</name>
<dbReference type="Proteomes" id="UP000789920">
    <property type="component" value="Unassembled WGS sequence"/>
</dbReference>
<protein>
    <submittedName>
        <fullName evidence="1">22058_t:CDS:1</fullName>
    </submittedName>
</protein>
<evidence type="ECO:0000313" key="1">
    <source>
        <dbReference type="EMBL" id="CAG8683545.1"/>
    </source>
</evidence>
<organism evidence="1 2">
    <name type="scientific">Racocetra persica</name>
    <dbReference type="NCBI Taxonomy" id="160502"/>
    <lineage>
        <taxon>Eukaryota</taxon>
        <taxon>Fungi</taxon>
        <taxon>Fungi incertae sedis</taxon>
        <taxon>Mucoromycota</taxon>
        <taxon>Glomeromycotina</taxon>
        <taxon>Glomeromycetes</taxon>
        <taxon>Diversisporales</taxon>
        <taxon>Gigasporaceae</taxon>
        <taxon>Racocetra</taxon>
    </lineage>
</organism>
<evidence type="ECO:0000313" key="2">
    <source>
        <dbReference type="Proteomes" id="UP000789920"/>
    </source>
</evidence>
<gene>
    <name evidence="1" type="ORF">RPERSI_LOCUS9230</name>
</gene>
<dbReference type="EMBL" id="CAJVQC010017270">
    <property type="protein sequence ID" value="CAG8683545.1"/>
    <property type="molecule type" value="Genomic_DNA"/>
</dbReference>
<sequence>GQHIPTNYPIQHELVITRLNLSRNVRDQVILSRRVDGCTAKEIKLKLLAPFNGMPKEQLEQQEQYGTNICPWTILHRLVIDELKKRGFVFYYQQEDLILPSNSPEYYYQLTVSDNMWLEQARDYGSFCFGIDAKYNLNNNRAPIHTLVVEDCGNWGTPIEFILSNKENMHIIRLAVEVIKANISCKNMNCEHSYEYVILPNNKRFKRIRLCAIEWKPFAMIDKH</sequence>
<accession>A0ACA9P005</accession>
<feature type="non-terminal residue" evidence="1">
    <location>
        <position position="1"/>
    </location>
</feature>